<organism evidence="2 3">
    <name type="scientific">Chionoecetes opilio</name>
    <name type="common">Atlantic snow crab</name>
    <name type="synonym">Cancer opilio</name>
    <dbReference type="NCBI Taxonomy" id="41210"/>
    <lineage>
        <taxon>Eukaryota</taxon>
        <taxon>Metazoa</taxon>
        <taxon>Ecdysozoa</taxon>
        <taxon>Arthropoda</taxon>
        <taxon>Crustacea</taxon>
        <taxon>Multicrustacea</taxon>
        <taxon>Malacostraca</taxon>
        <taxon>Eumalacostraca</taxon>
        <taxon>Eucarida</taxon>
        <taxon>Decapoda</taxon>
        <taxon>Pleocyemata</taxon>
        <taxon>Brachyura</taxon>
        <taxon>Eubrachyura</taxon>
        <taxon>Majoidea</taxon>
        <taxon>Majidae</taxon>
        <taxon>Chionoecetes</taxon>
    </lineage>
</organism>
<evidence type="ECO:0000313" key="3">
    <source>
        <dbReference type="Proteomes" id="UP000770661"/>
    </source>
</evidence>
<accession>A0A8J5BV84</accession>
<dbReference type="Proteomes" id="UP000770661">
    <property type="component" value="Unassembled WGS sequence"/>
</dbReference>
<dbReference type="Pfam" id="PF00078">
    <property type="entry name" value="RVT_1"/>
    <property type="match status" value="1"/>
</dbReference>
<keyword evidence="3" id="KW-1185">Reference proteome</keyword>
<proteinExistence type="predicted"/>
<evidence type="ECO:0000259" key="1">
    <source>
        <dbReference type="PROSITE" id="PS50878"/>
    </source>
</evidence>
<dbReference type="SUPFAM" id="SSF56672">
    <property type="entry name" value="DNA/RNA polymerases"/>
    <property type="match status" value="1"/>
</dbReference>
<sequence>MSPRQYEFRKGRSASDLLLLLSKSWQDSLGSGPPSLVIALDIAGAFDCKWHKGLLAKLEQLGITGHLLALFSSFLHSRSLRVVVNRSTSATYPMEASVPQGSVLGPILWNIYFNDLQNLHVASAYADDCTVSHSYTREETANVIDDANRQLGDITAWGRRWQVQFAAEKTQAMVILRSREDSRLLEGKLKFGDDTLAIKDSINILGVEVDSRLSFDRHLETVARRASLRVTPAPSKAPARR</sequence>
<keyword evidence="2" id="KW-0548">Nucleotidyltransferase</keyword>
<dbReference type="InterPro" id="IPR000477">
    <property type="entry name" value="RT_dom"/>
</dbReference>
<dbReference type="GO" id="GO:0003964">
    <property type="term" value="F:RNA-directed DNA polymerase activity"/>
    <property type="evidence" value="ECO:0007669"/>
    <property type="project" value="UniProtKB-KW"/>
</dbReference>
<keyword evidence="2" id="KW-0808">Transferase</keyword>
<protein>
    <submittedName>
        <fullName evidence="2">Putative RNA-directed DNA polymerase from transposon BS</fullName>
    </submittedName>
</protein>
<name>A0A8J5BV84_CHIOP</name>
<feature type="domain" description="Reverse transcriptase" evidence="1">
    <location>
        <begin position="1"/>
        <end position="209"/>
    </location>
</feature>
<dbReference type="PANTHER" id="PTHR33332">
    <property type="entry name" value="REVERSE TRANSCRIPTASE DOMAIN-CONTAINING PROTEIN"/>
    <property type="match status" value="1"/>
</dbReference>
<dbReference type="AlphaFoldDB" id="A0A8J5BV84"/>
<keyword evidence="2" id="KW-0695">RNA-directed DNA polymerase</keyword>
<dbReference type="EMBL" id="JACEEZ010023867">
    <property type="protein sequence ID" value="KAG0710838.1"/>
    <property type="molecule type" value="Genomic_DNA"/>
</dbReference>
<gene>
    <name evidence="2" type="primary">RTase_4</name>
    <name evidence="2" type="ORF">GWK47_021982</name>
</gene>
<dbReference type="InterPro" id="IPR043502">
    <property type="entry name" value="DNA/RNA_pol_sf"/>
</dbReference>
<dbReference type="OrthoDB" id="6381169at2759"/>
<reference evidence="2" key="1">
    <citation type="submission" date="2020-07" db="EMBL/GenBank/DDBJ databases">
        <title>The High-quality genome of the commercially important snow crab, Chionoecetes opilio.</title>
        <authorList>
            <person name="Jeong J.-H."/>
            <person name="Ryu S."/>
        </authorList>
    </citation>
    <scope>NUCLEOTIDE SEQUENCE</scope>
    <source>
        <strain evidence="2">MADBK_172401_WGS</strain>
        <tissue evidence="2">Digestive gland</tissue>
    </source>
</reference>
<comment type="caution">
    <text evidence="2">The sequence shown here is derived from an EMBL/GenBank/DDBJ whole genome shotgun (WGS) entry which is preliminary data.</text>
</comment>
<dbReference type="PROSITE" id="PS50878">
    <property type="entry name" value="RT_POL"/>
    <property type="match status" value="1"/>
</dbReference>
<evidence type="ECO:0000313" key="2">
    <source>
        <dbReference type="EMBL" id="KAG0710838.1"/>
    </source>
</evidence>